<protein>
    <submittedName>
        <fullName evidence="6">Transcriptional regulator, TetR family</fullName>
    </submittedName>
</protein>
<evidence type="ECO:0000259" key="5">
    <source>
        <dbReference type="PROSITE" id="PS50977"/>
    </source>
</evidence>
<dbReference type="Pfam" id="PF00440">
    <property type="entry name" value="TetR_N"/>
    <property type="match status" value="1"/>
</dbReference>
<dbReference type="STRING" id="406100.SAMN04488052_101448"/>
<evidence type="ECO:0000256" key="4">
    <source>
        <dbReference type="PROSITE-ProRule" id="PRU00335"/>
    </source>
</evidence>
<keyword evidence="2 4" id="KW-0238">DNA-binding</keyword>
<organism evidence="6 7">
    <name type="scientific">Aquisalimonas asiatica</name>
    <dbReference type="NCBI Taxonomy" id="406100"/>
    <lineage>
        <taxon>Bacteria</taxon>
        <taxon>Pseudomonadati</taxon>
        <taxon>Pseudomonadota</taxon>
        <taxon>Gammaproteobacteria</taxon>
        <taxon>Chromatiales</taxon>
        <taxon>Ectothiorhodospiraceae</taxon>
        <taxon>Aquisalimonas</taxon>
    </lineage>
</organism>
<sequence length="204" mass="22729">MSRSNHRRSLTADDWADAALDAVAESGVEAVAVERIARALGVTKGSFYWHFANRGALLDAALKRWERQQTEDVIARAEREQDPRNRIHRLFRNADGSKRAGQLYLAFAAGANDPLVGPVIKRVNNRRIGFMVDCYSAMGLGPGEARQRAVLAYSVYLGTLQMRRDAPETIPAGPEFEDYMDYVSMTLIPGFVPERQRESGQKTG</sequence>
<gene>
    <name evidence="6" type="ORF">SAMN04488052_101448</name>
</gene>
<evidence type="ECO:0000256" key="2">
    <source>
        <dbReference type="ARBA" id="ARBA00023125"/>
    </source>
</evidence>
<evidence type="ECO:0000313" key="7">
    <source>
        <dbReference type="Proteomes" id="UP000199657"/>
    </source>
</evidence>
<accession>A0A1H8Q9W0</accession>
<dbReference type="EMBL" id="FOEG01000001">
    <property type="protein sequence ID" value="SEO51012.1"/>
    <property type="molecule type" value="Genomic_DNA"/>
</dbReference>
<dbReference type="InterPro" id="IPR001647">
    <property type="entry name" value="HTH_TetR"/>
</dbReference>
<dbReference type="AlphaFoldDB" id="A0A1H8Q9W0"/>
<keyword evidence="3" id="KW-0804">Transcription</keyword>
<reference evidence="6 7" key="1">
    <citation type="submission" date="2016-10" db="EMBL/GenBank/DDBJ databases">
        <authorList>
            <person name="de Groot N.N."/>
        </authorList>
    </citation>
    <scope>NUCLEOTIDE SEQUENCE [LARGE SCALE GENOMIC DNA]</scope>
    <source>
        <strain evidence="6 7">CGMCC 1.6291</strain>
    </source>
</reference>
<feature type="DNA-binding region" description="H-T-H motif" evidence="4">
    <location>
        <begin position="32"/>
        <end position="51"/>
    </location>
</feature>
<dbReference type="GO" id="GO:0000976">
    <property type="term" value="F:transcription cis-regulatory region binding"/>
    <property type="evidence" value="ECO:0007669"/>
    <property type="project" value="TreeGrafter"/>
</dbReference>
<proteinExistence type="predicted"/>
<dbReference type="RefSeq" id="WP_091639546.1">
    <property type="nucleotide sequence ID" value="NZ_FOEG01000001.1"/>
</dbReference>
<dbReference type="SUPFAM" id="SSF46689">
    <property type="entry name" value="Homeodomain-like"/>
    <property type="match status" value="1"/>
</dbReference>
<dbReference type="InterPro" id="IPR050109">
    <property type="entry name" value="HTH-type_TetR-like_transc_reg"/>
</dbReference>
<feature type="domain" description="HTH tetR-type" evidence="5">
    <location>
        <begin position="9"/>
        <end position="69"/>
    </location>
</feature>
<name>A0A1H8Q9W0_9GAMM</name>
<dbReference type="PRINTS" id="PR00455">
    <property type="entry name" value="HTHTETR"/>
</dbReference>
<dbReference type="PANTHER" id="PTHR30055:SF234">
    <property type="entry name" value="HTH-TYPE TRANSCRIPTIONAL REGULATOR BETI"/>
    <property type="match status" value="1"/>
</dbReference>
<dbReference type="OrthoDB" id="4541465at2"/>
<dbReference type="GO" id="GO:0003700">
    <property type="term" value="F:DNA-binding transcription factor activity"/>
    <property type="evidence" value="ECO:0007669"/>
    <property type="project" value="TreeGrafter"/>
</dbReference>
<dbReference type="Proteomes" id="UP000199657">
    <property type="component" value="Unassembled WGS sequence"/>
</dbReference>
<dbReference type="InterPro" id="IPR009057">
    <property type="entry name" value="Homeodomain-like_sf"/>
</dbReference>
<evidence type="ECO:0000313" key="6">
    <source>
        <dbReference type="EMBL" id="SEO51012.1"/>
    </source>
</evidence>
<evidence type="ECO:0000256" key="3">
    <source>
        <dbReference type="ARBA" id="ARBA00023163"/>
    </source>
</evidence>
<evidence type="ECO:0000256" key="1">
    <source>
        <dbReference type="ARBA" id="ARBA00023015"/>
    </source>
</evidence>
<dbReference type="Gene3D" id="1.10.357.10">
    <property type="entry name" value="Tetracycline Repressor, domain 2"/>
    <property type="match status" value="1"/>
</dbReference>
<keyword evidence="1" id="KW-0805">Transcription regulation</keyword>
<dbReference type="PROSITE" id="PS50977">
    <property type="entry name" value="HTH_TETR_2"/>
    <property type="match status" value="1"/>
</dbReference>
<keyword evidence="7" id="KW-1185">Reference proteome</keyword>
<dbReference type="PANTHER" id="PTHR30055">
    <property type="entry name" value="HTH-TYPE TRANSCRIPTIONAL REGULATOR RUTR"/>
    <property type="match status" value="1"/>
</dbReference>